<comment type="caution">
    <text evidence="1">The sequence shown here is derived from an EMBL/GenBank/DDBJ whole genome shotgun (WGS) entry which is preliminary data.</text>
</comment>
<sequence>MSRKSRHGNPANADDGFPPLCSTVFEAIQMAFVNEVVSDEDIARYNLPFKPGDGRYWTRDKELDSYLWGGIIQSYAFGYDPEGQFDFYLHGILLRVYLNLGDGSESFKDSPYRVVWKEISHIQPFDLCGLNKQIVFSVLKSALVAYGFDGRENTFAPNHVVSFDF</sequence>
<protein>
    <submittedName>
        <fullName evidence="1">Uncharacterized protein</fullName>
    </submittedName>
</protein>
<dbReference type="Proteomes" id="UP001304461">
    <property type="component" value="Unassembled WGS sequence"/>
</dbReference>
<dbReference type="EMBL" id="JAYGHX010000018">
    <property type="protein sequence ID" value="MEA5392831.1"/>
    <property type="molecule type" value="Genomic_DNA"/>
</dbReference>
<accession>A0ABU5RYH8</accession>
<organism evidence="1 2">
    <name type="scientific">Cyanobium gracile UHCC 0139</name>
    <dbReference type="NCBI Taxonomy" id="3110308"/>
    <lineage>
        <taxon>Bacteria</taxon>
        <taxon>Bacillati</taxon>
        <taxon>Cyanobacteriota</taxon>
        <taxon>Cyanophyceae</taxon>
        <taxon>Synechococcales</taxon>
        <taxon>Prochlorococcaceae</taxon>
        <taxon>Cyanobium</taxon>
    </lineage>
</organism>
<keyword evidence="2" id="KW-1185">Reference proteome</keyword>
<name>A0ABU5RYH8_9CYAN</name>
<evidence type="ECO:0000313" key="1">
    <source>
        <dbReference type="EMBL" id="MEA5392831.1"/>
    </source>
</evidence>
<proteinExistence type="predicted"/>
<evidence type="ECO:0000313" key="2">
    <source>
        <dbReference type="Proteomes" id="UP001304461"/>
    </source>
</evidence>
<gene>
    <name evidence="1" type="ORF">VB738_16335</name>
</gene>
<reference evidence="1 2" key="1">
    <citation type="submission" date="2023-12" db="EMBL/GenBank/DDBJ databases">
        <title>Baltic Sea Cyanobacteria.</title>
        <authorList>
            <person name="Delbaje E."/>
            <person name="Fewer D.P."/>
            <person name="Shishido T.K."/>
        </authorList>
    </citation>
    <scope>NUCLEOTIDE SEQUENCE [LARGE SCALE GENOMIC DNA]</scope>
    <source>
        <strain evidence="1 2">UHCC 0139</strain>
    </source>
</reference>
<dbReference type="RefSeq" id="WP_323306745.1">
    <property type="nucleotide sequence ID" value="NZ_JAYGHX010000018.1"/>
</dbReference>